<dbReference type="GO" id="GO:0008324">
    <property type="term" value="F:monoatomic cation transmembrane transporter activity"/>
    <property type="evidence" value="ECO:0007669"/>
    <property type="project" value="InterPro"/>
</dbReference>
<keyword evidence="10" id="KW-1185">Reference proteome</keyword>
<evidence type="ECO:0000256" key="2">
    <source>
        <dbReference type="ARBA" id="ARBA00022448"/>
    </source>
</evidence>
<dbReference type="FunFam" id="3.30.70.1350:FF:000008">
    <property type="entry name" value="Metal tolerance protein C1"/>
    <property type="match status" value="1"/>
</dbReference>
<organism evidence="9 10">
    <name type="scientific">Kalanchoe fedtschenkoi</name>
    <name type="common">Lavender scallops</name>
    <name type="synonym">South American air plant</name>
    <dbReference type="NCBI Taxonomy" id="63787"/>
    <lineage>
        <taxon>Eukaryota</taxon>
        <taxon>Viridiplantae</taxon>
        <taxon>Streptophyta</taxon>
        <taxon>Embryophyta</taxon>
        <taxon>Tracheophyta</taxon>
        <taxon>Spermatophyta</taxon>
        <taxon>Magnoliopsida</taxon>
        <taxon>eudicotyledons</taxon>
        <taxon>Gunneridae</taxon>
        <taxon>Pentapetalae</taxon>
        <taxon>Saxifragales</taxon>
        <taxon>Crassulaceae</taxon>
        <taxon>Kalanchoe</taxon>
    </lineage>
</organism>
<dbReference type="InterPro" id="IPR050291">
    <property type="entry name" value="CDF_Transporter"/>
</dbReference>
<sequence>MRLGFRLYAGSFSSRIVAPSAFAATHAPSLLLPYSPRFTIPRRWHFGHSNHHHKSPGENIFRIGLAADVCLSAAKAFTGYVSGSTAIIADAAHSISDVVLSGVALWSYKASRVPKDIDHPYGYILELVDASIPAQALDPVKQTILQVSGVKGCHRLRGRRAGSFLYLDVHIEVDPFLSVSAAHCIGESVRGQIHKSYPEVTEVFIHIDPSMLENMSEVANQEESHEKGFQTNDIVLEQKNVEEVVTRIISSRFSKEMSVERITHHRLQGKTLLEIELTMPPHLTIGDAMRLAEEIENEILNAAPHVVQASIHVRLGRLINVTHKSQDRRNVQHSWLSRPQDDSRHYSTAKACQY</sequence>
<dbReference type="Pfam" id="PF16916">
    <property type="entry name" value="ZT_dimer"/>
    <property type="match status" value="2"/>
</dbReference>
<dbReference type="SUPFAM" id="SSF160240">
    <property type="entry name" value="Cation efflux protein cytoplasmic domain-like"/>
    <property type="match status" value="2"/>
</dbReference>
<evidence type="ECO:0000256" key="3">
    <source>
        <dbReference type="ARBA" id="ARBA00022692"/>
    </source>
</evidence>
<dbReference type="PANTHER" id="PTHR43840:SF15">
    <property type="entry name" value="MITOCHONDRIAL METAL TRANSPORTER 1-RELATED"/>
    <property type="match status" value="1"/>
</dbReference>
<evidence type="ECO:0008006" key="11">
    <source>
        <dbReference type="Google" id="ProtNLM"/>
    </source>
</evidence>
<evidence type="ECO:0000313" key="10">
    <source>
        <dbReference type="Proteomes" id="UP000594263"/>
    </source>
</evidence>
<keyword evidence="3" id="KW-0812">Transmembrane</keyword>
<dbReference type="Gene3D" id="3.30.70.1350">
    <property type="entry name" value="Cation efflux protein, cytoplasmic domain"/>
    <property type="match status" value="2"/>
</dbReference>
<evidence type="ECO:0000256" key="1">
    <source>
        <dbReference type="ARBA" id="ARBA00004141"/>
    </source>
</evidence>
<evidence type="ECO:0000256" key="5">
    <source>
        <dbReference type="ARBA" id="ARBA00023136"/>
    </source>
</evidence>
<dbReference type="GO" id="GO:0016020">
    <property type="term" value="C:membrane"/>
    <property type="evidence" value="ECO:0007669"/>
    <property type="project" value="UniProtKB-SubCell"/>
</dbReference>
<dbReference type="InterPro" id="IPR036837">
    <property type="entry name" value="Cation_efflux_CTD_sf"/>
</dbReference>
<dbReference type="SUPFAM" id="SSF161111">
    <property type="entry name" value="Cation efflux protein transmembrane domain-like"/>
    <property type="match status" value="1"/>
</dbReference>
<dbReference type="Gramene" id="Kaladp0073s0069.1.v1.1">
    <property type="protein sequence ID" value="Kaladp0073s0069.1.v1.1"/>
    <property type="gene ID" value="Kaladp0073s0069.v1.1"/>
</dbReference>
<evidence type="ECO:0000313" key="9">
    <source>
        <dbReference type="EnsemblPlants" id="Kaladp0073s0069.1.v1.1"/>
    </source>
</evidence>
<dbReference type="Proteomes" id="UP000594263">
    <property type="component" value="Unplaced"/>
</dbReference>
<dbReference type="Gene3D" id="1.20.1510.10">
    <property type="entry name" value="Cation efflux protein transmembrane domain"/>
    <property type="match status" value="1"/>
</dbReference>
<evidence type="ECO:0000259" key="8">
    <source>
        <dbReference type="Pfam" id="PF16916"/>
    </source>
</evidence>
<dbReference type="AlphaFoldDB" id="A0A7N0ULE1"/>
<protein>
    <recommendedName>
        <fullName evidence="11">Cation efflux protein cytoplasmic domain-containing protein</fullName>
    </recommendedName>
</protein>
<dbReference type="EnsemblPlants" id="Kaladp0073s0069.1.v1.1">
    <property type="protein sequence ID" value="Kaladp0073s0069.1.v1.1"/>
    <property type="gene ID" value="Kaladp0073s0069.v1.1"/>
</dbReference>
<feature type="domain" description="Cation efflux protein transmembrane" evidence="7">
    <location>
        <begin position="63"/>
        <end position="123"/>
    </location>
</feature>
<feature type="domain" description="Cation efflux protein cytoplasmic" evidence="8">
    <location>
        <begin position="135"/>
        <end position="209"/>
    </location>
</feature>
<reference evidence="9" key="1">
    <citation type="submission" date="2021-01" db="UniProtKB">
        <authorList>
            <consortium name="EnsemblPlants"/>
        </authorList>
    </citation>
    <scope>IDENTIFICATION</scope>
</reference>
<dbReference type="InterPro" id="IPR027469">
    <property type="entry name" value="Cation_efflux_TMD_sf"/>
</dbReference>
<evidence type="ECO:0000256" key="4">
    <source>
        <dbReference type="ARBA" id="ARBA00022989"/>
    </source>
</evidence>
<dbReference type="InterPro" id="IPR027470">
    <property type="entry name" value="Cation_efflux_CTD"/>
</dbReference>
<feature type="domain" description="Cation efflux protein cytoplasmic" evidence="8">
    <location>
        <begin position="245"/>
        <end position="313"/>
    </location>
</feature>
<keyword evidence="4" id="KW-1133">Transmembrane helix</keyword>
<dbReference type="InterPro" id="IPR058533">
    <property type="entry name" value="Cation_efflux_TM"/>
</dbReference>
<name>A0A7N0ULE1_KALFE</name>
<proteinExistence type="predicted"/>
<feature type="region of interest" description="Disordered" evidence="6">
    <location>
        <begin position="329"/>
        <end position="354"/>
    </location>
</feature>
<comment type="subcellular location">
    <subcellularLocation>
        <location evidence="1">Membrane</location>
        <topology evidence="1">Multi-pass membrane protein</topology>
    </subcellularLocation>
</comment>
<dbReference type="Pfam" id="PF01545">
    <property type="entry name" value="Cation_efflux"/>
    <property type="match status" value="1"/>
</dbReference>
<keyword evidence="5" id="KW-0472">Membrane</keyword>
<dbReference type="PANTHER" id="PTHR43840">
    <property type="entry name" value="MITOCHONDRIAL METAL TRANSPORTER 1-RELATED"/>
    <property type="match status" value="1"/>
</dbReference>
<evidence type="ECO:0000259" key="7">
    <source>
        <dbReference type="Pfam" id="PF01545"/>
    </source>
</evidence>
<accession>A0A7N0ULE1</accession>
<keyword evidence="2" id="KW-0813">Transport</keyword>
<evidence type="ECO:0000256" key="6">
    <source>
        <dbReference type="SAM" id="MobiDB-lite"/>
    </source>
</evidence>